<evidence type="ECO:0008006" key="3">
    <source>
        <dbReference type="Google" id="ProtNLM"/>
    </source>
</evidence>
<evidence type="ECO:0000313" key="2">
    <source>
        <dbReference type="Proteomes" id="UP000663400"/>
    </source>
</evidence>
<accession>A0ABX7RAJ3</accession>
<reference evidence="1 2" key="1">
    <citation type="submission" date="2021-02" db="EMBL/GenBank/DDBJ databases">
        <title>Lysobacter arenosi sp. nov., isolated from soil of gangwondo yeongwol, south Korea.</title>
        <authorList>
            <person name="Kim K.R."/>
            <person name="Kim K.H."/>
            <person name="Jeon C.O."/>
        </authorList>
    </citation>
    <scope>NUCLEOTIDE SEQUENCE [LARGE SCALE GENOMIC DNA]</scope>
    <source>
        <strain evidence="1 2">R7</strain>
    </source>
</reference>
<dbReference type="Proteomes" id="UP000663400">
    <property type="component" value="Chromosome"/>
</dbReference>
<dbReference type="PANTHER" id="PTHR30619:SF1">
    <property type="entry name" value="RECOMBINATION PROTEIN 2"/>
    <property type="match status" value="1"/>
</dbReference>
<name>A0ABX7RAJ3_9GAMM</name>
<dbReference type="RefSeq" id="WP_207526952.1">
    <property type="nucleotide sequence ID" value="NZ_CP071517.1"/>
</dbReference>
<organism evidence="1 2">
    <name type="scientific">Lysobacter arenosi</name>
    <dbReference type="NCBI Taxonomy" id="2795387"/>
    <lineage>
        <taxon>Bacteria</taxon>
        <taxon>Pseudomonadati</taxon>
        <taxon>Pseudomonadota</taxon>
        <taxon>Gammaproteobacteria</taxon>
        <taxon>Lysobacterales</taxon>
        <taxon>Lysobacteraceae</taxon>
        <taxon>Lysobacter</taxon>
    </lineage>
</organism>
<dbReference type="Gene3D" id="3.60.15.10">
    <property type="entry name" value="Ribonuclease Z/Hydroxyacylglutathione hydrolase-like"/>
    <property type="match status" value="1"/>
</dbReference>
<dbReference type="InterPro" id="IPR052159">
    <property type="entry name" value="Competence_DNA_uptake"/>
</dbReference>
<sequence length="358" mass="38720">MPEIFDIKVFPAQRGDAILVEYADAAAPQRILIDGGITRTARDYLLSHFGSMGAGTRIDVLVVTHLDQDHIQGAVTLLKELPANVTIGSVWFNGKKHLPLQPQGIADAVELTALLEGQHAQAWAVGTGDQAICVGACGEPRSIELPGGMSVTVLSPDAAKLKELALHWQETLEEMGASDVEVEAAREVEDAAFRGLEPMGPLDVTALAEQHFDEDDAAPNGSSIALLLEFQGKRALMLGDAHPSLVLSSLKQLSPAGPMQVDCVKLSHHGSRRNTSMELVGYLRSGKWIVSSNGAQTKHPNLECIARVLHGSPGHKSLYFNYRTPYNEMWDDYGLMTDHDYEVEYGDGSGPMELHLIG</sequence>
<evidence type="ECO:0000313" key="1">
    <source>
        <dbReference type="EMBL" id="QSX74007.1"/>
    </source>
</evidence>
<proteinExistence type="predicted"/>
<keyword evidence="2" id="KW-1185">Reference proteome</keyword>
<dbReference type="EMBL" id="CP071517">
    <property type="protein sequence ID" value="QSX74007.1"/>
    <property type="molecule type" value="Genomic_DNA"/>
</dbReference>
<protein>
    <recommendedName>
        <fullName evidence="3">MBL fold metallo-hydrolase</fullName>
    </recommendedName>
</protein>
<dbReference type="SUPFAM" id="SSF56281">
    <property type="entry name" value="Metallo-hydrolase/oxidoreductase"/>
    <property type="match status" value="1"/>
</dbReference>
<dbReference type="InterPro" id="IPR036866">
    <property type="entry name" value="RibonucZ/Hydroxyglut_hydro"/>
</dbReference>
<dbReference type="PANTHER" id="PTHR30619">
    <property type="entry name" value="DNA INTERNALIZATION/COMPETENCE PROTEIN COMEC/REC2"/>
    <property type="match status" value="1"/>
</dbReference>
<gene>
    <name evidence="1" type="ORF">HIV01_012345</name>
</gene>